<accession>A0ACC0II66</accession>
<proteinExistence type="predicted"/>
<protein>
    <submittedName>
        <fullName evidence="1">High affinity sulfate transporter 2</fullName>
    </submittedName>
</protein>
<dbReference type="Proteomes" id="UP001060215">
    <property type="component" value="Chromosome 3"/>
</dbReference>
<keyword evidence="2" id="KW-1185">Reference proteome</keyword>
<evidence type="ECO:0000313" key="1">
    <source>
        <dbReference type="EMBL" id="KAI8025160.1"/>
    </source>
</evidence>
<organism evidence="1 2">
    <name type="scientific">Camellia lanceoleosa</name>
    <dbReference type="NCBI Taxonomy" id="1840588"/>
    <lineage>
        <taxon>Eukaryota</taxon>
        <taxon>Viridiplantae</taxon>
        <taxon>Streptophyta</taxon>
        <taxon>Embryophyta</taxon>
        <taxon>Tracheophyta</taxon>
        <taxon>Spermatophyta</taxon>
        <taxon>Magnoliopsida</taxon>
        <taxon>eudicotyledons</taxon>
        <taxon>Gunneridae</taxon>
        <taxon>Pentapetalae</taxon>
        <taxon>asterids</taxon>
        <taxon>Ericales</taxon>
        <taxon>Theaceae</taxon>
        <taxon>Camellia</taxon>
    </lineage>
</organism>
<evidence type="ECO:0000313" key="2">
    <source>
        <dbReference type="Proteomes" id="UP001060215"/>
    </source>
</evidence>
<gene>
    <name evidence="1" type="ORF">LOK49_LG02G02969</name>
</gene>
<reference evidence="1 2" key="1">
    <citation type="journal article" date="2022" name="Plant J.">
        <title>Chromosome-level genome of Camellia lanceoleosa provides a valuable resource for understanding genome evolution and self-incompatibility.</title>
        <authorList>
            <person name="Gong W."/>
            <person name="Xiao S."/>
            <person name="Wang L."/>
            <person name="Liao Z."/>
            <person name="Chang Y."/>
            <person name="Mo W."/>
            <person name="Hu G."/>
            <person name="Li W."/>
            <person name="Zhao G."/>
            <person name="Zhu H."/>
            <person name="Hu X."/>
            <person name="Ji K."/>
            <person name="Xiang X."/>
            <person name="Song Q."/>
            <person name="Yuan D."/>
            <person name="Jin S."/>
            <person name="Zhang L."/>
        </authorList>
    </citation>
    <scope>NUCLEOTIDE SEQUENCE [LARGE SCALE GENOMIC DNA]</scope>
    <source>
        <strain evidence="1">SQ_2022a</strain>
    </source>
</reference>
<name>A0ACC0II66_9ERIC</name>
<comment type="caution">
    <text evidence="1">The sequence shown here is derived from an EMBL/GenBank/DDBJ whole genome shotgun (WGS) entry which is preliminary data.</text>
</comment>
<dbReference type="EMBL" id="CM045760">
    <property type="protein sequence ID" value="KAI8025160.1"/>
    <property type="molecule type" value="Genomic_DNA"/>
</dbReference>
<sequence>MAEMGSRGRKMLMIQSGLGLWGRQWIEGYYSQFHYKLEDNEKGDHECQATMSSRVTNKVEGREMDITRVPSSLNHSENLPYVHKVGIPQRQNLLKEFTATLKETFFHDDPMRPFKDQPKSRKLVLGLQSLFPILKWGREYNFSKFKCDLIAGLTIASLCIPQDIGYANLANLPAQNGLYSSFVPPLVYAFMGSSRDIAIGPVAVVSLLLGTSLQNEVDHTKPEYLSLAFTATFFAGITQLKGLLGIRKFTKKTDIVSVMHSVFSTAHHGWNWQTILIGVSFLAFLLLTKYIGKKNKKLFWVPAIAPMISVIISTFFVFITHADKYGVQIVNHIQKGVNPPSANKIFFTGPYLVKGFRIGAVAGMIALTEAIAIGRTFAAMKDYQLDGNKEMVALGTMNIVGSMTSCYVATGSFSRSAVNFMAGCNTAVSNIVMSCVVLLTLLVITPLFKYTPNAILASIIISAVMGLIDIDAVILIWKIDKLDFIACMGAFFGVVFATVEIGLLIAVTISFAKILLQVTRPRTAILGKLPRTTVYRNIQQYPDATKIPGILIVRVDSAIYFSNSNYVKERILRWLIDEEEEVKENNQPNIQYLIVEMSPVTDIDTSGIHALEELYRSLHKKDVQLLLANPGQAVIDKLHASEFATLVGEDNIFLTVADAVLTCSPKMQEHFLA</sequence>